<dbReference type="AlphaFoldDB" id="A0A3B4DSY5"/>
<evidence type="ECO:0000313" key="3">
    <source>
        <dbReference type="Proteomes" id="UP001501920"/>
    </source>
</evidence>
<dbReference type="Pfam" id="PF07679">
    <property type="entry name" value="I-set"/>
    <property type="match status" value="1"/>
</dbReference>
<dbReference type="SUPFAM" id="SSF48726">
    <property type="entry name" value="Immunoglobulin"/>
    <property type="match status" value="1"/>
</dbReference>
<dbReference type="InterPro" id="IPR003599">
    <property type="entry name" value="Ig_sub"/>
</dbReference>
<keyword evidence="3" id="KW-1185">Reference proteome</keyword>
<dbReference type="GeneID" id="108414956"/>
<dbReference type="OMA" id="LIMTHID"/>
<feature type="domain" description="Ig-like" evidence="1">
    <location>
        <begin position="8"/>
        <end position="96"/>
    </location>
</feature>
<accession>A0A3B4DSY5</accession>
<dbReference type="InterPro" id="IPR036179">
    <property type="entry name" value="Ig-like_dom_sf"/>
</dbReference>
<reference evidence="2" key="3">
    <citation type="submission" date="2025-09" db="UniProtKB">
        <authorList>
            <consortium name="Ensembl"/>
        </authorList>
    </citation>
    <scope>IDENTIFICATION</scope>
</reference>
<dbReference type="Gene3D" id="3.40.50.300">
    <property type="entry name" value="P-loop containing nucleotide triphosphate hydrolases"/>
    <property type="match status" value="1"/>
</dbReference>
<dbReference type="InterPro" id="IPR013098">
    <property type="entry name" value="Ig_I-set"/>
</dbReference>
<evidence type="ECO:0000259" key="1">
    <source>
        <dbReference type="PROSITE" id="PS50835"/>
    </source>
</evidence>
<reference evidence="2 3" key="1">
    <citation type="submission" date="2020-10" db="EMBL/GenBank/DDBJ databases">
        <title>Pygocentrus nattereri (red-bellied piranha) genome, fPygNat1, primary haplotype.</title>
        <authorList>
            <person name="Myers G."/>
            <person name="Meyer A."/>
            <person name="Karagic N."/>
            <person name="Pippel M."/>
            <person name="Winkler S."/>
            <person name="Tracey A."/>
            <person name="Wood J."/>
            <person name="Formenti G."/>
            <person name="Howe K."/>
            <person name="Fedrigo O."/>
            <person name="Jarvis E.D."/>
        </authorList>
    </citation>
    <scope>NUCLEOTIDE SEQUENCE [LARGE SCALE GENOMIC DNA]</scope>
</reference>
<sequence length="375" mass="42849">MGFSQSKPEFATVLADKHVKIGEDIILHCEAKTGGLTGTWEKNKQKLDCVEDKTFMTQTGRSFLLKIRNAEEGDEGNYTLILRNKSDRTSCSAMVTVEQNEWRRVEWNQDGVIDALKTFEISNEKVDTLRFLLYGPIGAGKSSTINTIKTVFEGRLFINCLAASQKTPSSSQSLYYEKFEIRKDGLLPFAFNDFKGLEKEDTGVHAKDIISALKGHMKEGYLFNPKIPLPENSQYYLRDPGLNDQIHCLVNVIPADTISMIKDDYIKKMKEVREAASIMGIPQVVFMTRVDCACPMTKKDLRSIYKSRKIREKMQECSIELGVPENCIFPVWNYHKETEIKEEINCLMLHALTKIVHFADDYIVKRSNRETSLEK</sequence>
<protein>
    <recommendedName>
        <fullName evidence="1">Ig-like domain-containing protein</fullName>
    </recommendedName>
</protein>
<organism evidence="2 3">
    <name type="scientific">Pygocentrus nattereri</name>
    <name type="common">Red-bellied piranha</name>
    <dbReference type="NCBI Taxonomy" id="42514"/>
    <lineage>
        <taxon>Eukaryota</taxon>
        <taxon>Metazoa</taxon>
        <taxon>Chordata</taxon>
        <taxon>Craniata</taxon>
        <taxon>Vertebrata</taxon>
        <taxon>Euteleostomi</taxon>
        <taxon>Actinopterygii</taxon>
        <taxon>Neopterygii</taxon>
        <taxon>Teleostei</taxon>
        <taxon>Ostariophysi</taxon>
        <taxon>Characiformes</taxon>
        <taxon>Characoidei</taxon>
        <taxon>Pygocentrus</taxon>
    </lineage>
</organism>
<dbReference type="SMART" id="SM00409">
    <property type="entry name" value="IG"/>
    <property type="match status" value="1"/>
</dbReference>
<dbReference type="InterPro" id="IPR007110">
    <property type="entry name" value="Ig-like_dom"/>
</dbReference>
<dbReference type="InterPro" id="IPR027417">
    <property type="entry name" value="P-loop_NTPase"/>
</dbReference>
<dbReference type="InterPro" id="IPR013783">
    <property type="entry name" value="Ig-like_fold"/>
</dbReference>
<dbReference type="Ensembl" id="ENSPNAT00000005989.2">
    <property type="protein sequence ID" value="ENSPNAP00000026084.1"/>
    <property type="gene ID" value="ENSPNAG00000011352.2"/>
</dbReference>
<dbReference type="SUPFAM" id="SSF52540">
    <property type="entry name" value="P-loop containing nucleoside triphosphate hydrolases"/>
    <property type="match status" value="1"/>
</dbReference>
<name>A0A3B4DSY5_PYGNA</name>
<dbReference type="OrthoDB" id="25620at2759"/>
<dbReference type="GeneTree" id="ENSGT00940000160560"/>
<evidence type="ECO:0000313" key="2">
    <source>
        <dbReference type="Ensembl" id="ENSPNAP00000026084.1"/>
    </source>
</evidence>
<dbReference type="PANTHER" id="PTHR14241:SF1">
    <property type="entry name" value="INTERFERON-INDUCED PROTEIN 44-RELATED"/>
    <property type="match status" value="1"/>
</dbReference>
<proteinExistence type="predicted"/>
<dbReference type="STRING" id="42514.ENSPNAP00000026084"/>
<reference evidence="2" key="2">
    <citation type="submission" date="2025-08" db="UniProtKB">
        <authorList>
            <consortium name="Ensembl"/>
        </authorList>
    </citation>
    <scope>IDENTIFICATION</scope>
</reference>
<dbReference type="Proteomes" id="UP001501920">
    <property type="component" value="Chromosome 3"/>
</dbReference>
<dbReference type="GO" id="GO:0006955">
    <property type="term" value="P:immune response"/>
    <property type="evidence" value="ECO:0007669"/>
    <property type="project" value="TreeGrafter"/>
</dbReference>
<dbReference type="RefSeq" id="XP_017543377.1">
    <property type="nucleotide sequence ID" value="XM_017687888.2"/>
</dbReference>
<dbReference type="PANTHER" id="PTHR14241">
    <property type="entry name" value="INTERFERON-INDUCED PROTEIN 44"/>
    <property type="match status" value="1"/>
</dbReference>
<dbReference type="Gene3D" id="2.60.40.10">
    <property type="entry name" value="Immunoglobulins"/>
    <property type="match status" value="1"/>
</dbReference>
<dbReference type="PROSITE" id="PS50835">
    <property type="entry name" value="IG_LIKE"/>
    <property type="match status" value="1"/>
</dbReference>